<reference evidence="1 2" key="1">
    <citation type="submission" date="2013-07" db="EMBL/GenBank/DDBJ databases">
        <authorList>
            <person name="Weinstock G."/>
            <person name="Sodergren E."/>
            <person name="Wylie T."/>
            <person name="Fulton L."/>
            <person name="Fulton R."/>
            <person name="Fronick C."/>
            <person name="O'Laughlin M."/>
            <person name="Godfrey J."/>
            <person name="Miner T."/>
            <person name="Herter B."/>
            <person name="Appelbaum E."/>
            <person name="Cordes M."/>
            <person name="Lek S."/>
            <person name="Wollam A."/>
            <person name="Pepin K.H."/>
            <person name="Palsikar V.B."/>
            <person name="Mitreva M."/>
            <person name="Wilson R.K."/>
        </authorList>
    </citation>
    <scope>NUCLEOTIDE SEQUENCE [LARGE SCALE GENOMIC DNA]</scope>
    <source>
        <strain evidence="1 2">ATCC 27760</strain>
    </source>
</reference>
<accession>U2KUY8</accession>
<organism evidence="1 2">
    <name type="scientific">Ruminococcus callidus ATCC 27760</name>
    <dbReference type="NCBI Taxonomy" id="411473"/>
    <lineage>
        <taxon>Bacteria</taxon>
        <taxon>Bacillati</taxon>
        <taxon>Bacillota</taxon>
        <taxon>Clostridia</taxon>
        <taxon>Eubacteriales</taxon>
        <taxon>Oscillospiraceae</taxon>
        <taxon>Ruminococcus</taxon>
    </lineage>
</organism>
<proteinExistence type="predicted"/>
<protein>
    <submittedName>
        <fullName evidence="1">Uncharacterized protein</fullName>
    </submittedName>
</protein>
<dbReference type="EMBL" id="AWVF01000188">
    <property type="protein sequence ID" value="ERJ96082.1"/>
    <property type="molecule type" value="Genomic_DNA"/>
</dbReference>
<dbReference type="Proteomes" id="UP000016662">
    <property type="component" value="Unassembled WGS sequence"/>
</dbReference>
<evidence type="ECO:0000313" key="1">
    <source>
        <dbReference type="EMBL" id="ERJ96082.1"/>
    </source>
</evidence>
<dbReference type="HOGENOM" id="CLU_3316436_0_0_9"/>
<gene>
    <name evidence="1" type="ORF">RUMCAL_01541</name>
</gene>
<evidence type="ECO:0000313" key="2">
    <source>
        <dbReference type="Proteomes" id="UP000016662"/>
    </source>
</evidence>
<keyword evidence="2" id="KW-1185">Reference proteome</keyword>
<dbReference type="AlphaFoldDB" id="U2KUY8"/>
<sequence>MQTEITVRSCKPERLFRNKRWVFVKRFFQHMMPQNKLPL</sequence>
<name>U2KUY8_9FIRM</name>
<comment type="caution">
    <text evidence="1">The sequence shown here is derived from an EMBL/GenBank/DDBJ whole genome shotgun (WGS) entry which is preliminary data.</text>
</comment>